<dbReference type="AlphaFoldDB" id="A0A8I0MX51"/>
<name>A0A8I0MX51_9GAMM</name>
<protein>
    <recommendedName>
        <fullName evidence="3">Flagellar protein FlgP</fullName>
    </recommendedName>
</protein>
<dbReference type="Proteomes" id="UP000660708">
    <property type="component" value="Unassembled WGS sequence"/>
</dbReference>
<accession>A0A8I0MX51</accession>
<evidence type="ECO:0008006" key="3">
    <source>
        <dbReference type="Google" id="ProtNLM"/>
    </source>
</evidence>
<keyword evidence="2" id="KW-1185">Reference proteome</keyword>
<organism evidence="1 2">
    <name type="scientific">Pseudoalteromonas peptidolytica F12-50-A1</name>
    <dbReference type="NCBI Taxonomy" id="1315280"/>
    <lineage>
        <taxon>Bacteria</taxon>
        <taxon>Pseudomonadati</taxon>
        <taxon>Pseudomonadota</taxon>
        <taxon>Gammaproteobacteria</taxon>
        <taxon>Alteromonadales</taxon>
        <taxon>Pseudoalteromonadaceae</taxon>
        <taxon>Pseudoalteromonas</taxon>
    </lineage>
</organism>
<gene>
    <name evidence="1" type="ORF">PPEP_a3055</name>
</gene>
<reference evidence="1 2" key="1">
    <citation type="submission" date="2015-06" db="EMBL/GenBank/DDBJ databases">
        <title>Genome sequence of Pseudoalteromonas peptidolytica.</title>
        <authorList>
            <person name="Xie B.-B."/>
            <person name="Rong J.-C."/>
            <person name="Qin Q.-L."/>
            <person name="Zhang Y.-Z."/>
        </authorList>
    </citation>
    <scope>NUCLEOTIDE SEQUENCE [LARGE SCALE GENOMIC DNA]</scope>
    <source>
        <strain evidence="1 2">F12-50-A1</strain>
    </source>
</reference>
<proteinExistence type="predicted"/>
<dbReference type="EMBL" id="AQHF01000024">
    <property type="protein sequence ID" value="MBE0346916.1"/>
    <property type="molecule type" value="Genomic_DNA"/>
</dbReference>
<sequence length="226" mass="25290">MRFHTQILSVKTTYYNSNTYAKLWQDSCIILISELFISMIATITMLADGNKNCIRAVVAHRYIVERSKMRIISPNNAWIMVCALVLLGGCSSMIDKHIEYETVQPDTFPVLRAVGYAPLSAQPGNTAGEKQLMAIKVSKLEAYRELAEQLYGQKLTSTTTVKGAIAQNDGLKSQVNGLVRGAKVLKSYAVGDTYATELELDMKRVYDLYITQVKPQKIKKVSYSFK</sequence>
<evidence type="ECO:0000313" key="1">
    <source>
        <dbReference type="EMBL" id="MBE0346916.1"/>
    </source>
</evidence>
<evidence type="ECO:0000313" key="2">
    <source>
        <dbReference type="Proteomes" id="UP000660708"/>
    </source>
</evidence>
<comment type="caution">
    <text evidence="1">The sequence shown here is derived from an EMBL/GenBank/DDBJ whole genome shotgun (WGS) entry which is preliminary data.</text>
</comment>